<evidence type="ECO:0000313" key="2">
    <source>
        <dbReference type="Proteomes" id="UP000277498"/>
    </source>
</evidence>
<keyword evidence="2" id="KW-1185">Reference proteome</keyword>
<reference evidence="1 2" key="1">
    <citation type="submission" date="2018-11" db="EMBL/GenBank/DDBJ databases">
        <authorList>
            <person name="Criscuolo A."/>
        </authorList>
    </citation>
    <scope>NUCLEOTIDE SEQUENCE [LARGE SCALE GENOMIC DNA]</scope>
    <source>
        <strain evidence="1">ACIP111625</strain>
    </source>
</reference>
<dbReference type="Proteomes" id="UP000277498">
    <property type="component" value="Unassembled WGS sequence"/>
</dbReference>
<gene>
    <name evidence="1" type="ORF">XINFAN_01629</name>
</gene>
<name>A0A3P5WWY2_9RHOB</name>
<protein>
    <submittedName>
        <fullName evidence="1">Uncharacterized protein</fullName>
    </submittedName>
</protein>
<dbReference type="AlphaFoldDB" id="A0A3P5WWY2"/>
<organism evidence="1 2">
    <name type="scientific">Pseudogemmobacter humi</name>
    <dbReference type="NCBI Taxonomy" id="2483812"/>
    <lineage>
        <taxon>Bacteria</taxon>
        <taxon>Pseudomonadati</taxon>
        <taxon>Pseudomonadota</taxon>
        <taxon>Alphaproteobacteria</taxon>
        <taxon>Rhodobacterales</taxon>
        <taxon>Paracoccaceae</taxon>
        <taxon>Pseudogemmobacter</taxon>
    </lineage>
</organism>
<dbReference type="OrthoDB" id="8378008at2"/>
<evidence type="ECO:0000313" key="1">
    <source>
        <dbReference type="EMBL" id="VDC26385.1"/>
    </source>
</evidence>
<proteinExistence type="predicted"/>
<accession>A0A3P5WWY2</accession>
<dbReference type="EMBL" id="UXAW01000053">
    <property type="protein sequence ID" value="VDC26385.1"/>
    <property type="molecule type" value="Genomic_DNA"/>
</dbReference>
<sequence>MLSVFRSRGLFPLTAVCLLAAAPGFAALSPWYDRAEQIAAILGSEAIAGALGQRPVDSLEYEGQRSDGTVKWEIESEGCDLDVYLVPSPPEAGMVGKTTYQIREPLEPCR</sequence>
<dbReference type="RefSeq" id="WP_124086047.1">
    <property type="nucleotide sequence ID" value="NZ_UXAW01000053.1"/>
</dbReference>